<proteinExistence type="predicted"/>
<keyword evidence="2" id="KW-0472">Membrane</keyword>
<evidence type="ECO:0000313" key="4">
    <source>
        <dbReference type="EMBL" id="KAF4972876.1"/>
    </source>
</evidence>
<dbReference type="AlphaFoldDB" id="A0A8H4UAJ5"/>
<protein>
    <recommendedName>
        <fullName evidence="1">ceramidase</fullName>
        <ecNumber evidence="1">3.5.1.23</ecNumber>
    </recommendedName>
</protein>
<reference evidence="4" key="1">
    <citation type="journal article" date="2020" name="BMC Genomics">
        <title>Correction to: Identification and distribution of gene clusters required for synthesis of sphingolipid metabolism inhibitors in diverse species of the filamentous fungus Fusarium.</title>
        <authorList>
            <person name="Kim H.S."/>
            <person name="Lohmar J.M."/>
            <person name="Busman M."/>
            <person name="Brown D.W."/>
            <person name="Naumann T.A."/>
            <person name="Divon H.H."/>
            <person name="Lysoe E."/>
            <person name="Uhlig S."/>
            <person name="Proctor R.H."/>
        </authorList>
    </citation>
    <scope>NUCLEOTIDE SEQUENCE</scope>
    <source>
        <strain evidence="4">NRRL 20472</strain>
    </source>
</reference>
<dbReference type="EMBL" id="JABEXW010000042">
    <property type="protein sequence ID" value="KAF4972876.1"/>
    <property type="molecule type" value="Genomic_DNA"/>
</dbReference>
<dbReference type="EC" id="3.5.1.23" evidence="1"/>
<feature type="domain" description="Acid ceramidase N-terminal" evidence="3">
    <location>
        <begin position="400"/>
        <end position="461"/>
    </location>
</feature>
<dbReference type="GO" id="GO:0017040">
    <property type="term" value="F:N-acylsphingosine amidohydrolase activity"/>
    <property type="evidence" value="ECO:0007669"/>
    <property type="project" value="UniProtKB-EC"/>
</dbReference>
<dbReference type="PANTHER" id="PTHR28583:SF1">
    <property type="entry name" value="ACID CERAMIDASE"/>
    <property type="match status" value="1"/>
</dbReference>
<keyword evidence="2" id="KW-1133">Transmembrane helix</keyword>
<evidence type="ECO:0000259" key="3">
    <source>
        <dbReference type="Pfam" id="PF15508"/>
    </source>
</evidence>
<name>A0A8H4UAJ5_9HYPO</name>
<reference evidence="4" key="2">
    <citation type="submission" date="2020-05" db="EMBL/GenBank/DDBJ databases">
        <authorList>
            <person name="Kim H.-S."/>
            <person name="Proctor R.H."/>
            <person name="Brown D.W."/>
        </authorList>
    </citation>
    <scope>NUCLEOTIDE SEQUENCE</scope>
    <source>
        <strain evidence="4">NRRL 20472</strain>
    </source>
</reference>
<feature type="transmembrane region" description="Helical" evidence="2">
    <location>
        <begin position="224"/>
        <end position="247"/>
    </location>
</feature>
<organism evidence="4 5">
    <name type="scientific">Fusarium sarcochroum</name>
    <dbReference type="NCBI Taxonomy" id="1208366"/>
    <lineage>
        <taxon>Eukaryota</taxon>
        <taxon>Fungi</taxon>
        <taxon>Dikarya</taxon>
        <taxon>Ascomycota</taxon>
        <taxon>Pezizomycotina</taxon>
        <taxon>Sordariomycetes</taxon>
        <taxon>Hypocreomycetidae</taxon>
        <taxon>Hypocreales</taxon>
        <taxon>Nectriaceae</taxon>
        <taxon>Fusarium</taxon>
        <taxon>Fusarium lateritium species complex</taxon>
    </lineage>
</organism>
<comment type="caution">
    <text evidence="4">The sequence shown here is derived from an EMBL/GenBank/DDBJ whole genome shotgun (WGS) entry which is preliminary data.</text>
</comment>
<dbReference type="Proteomes" id="UP000622797">
    <property type="component" value="Unassembled WGS sequence"/>
</dbReference>
<feature type="transmembrane region" description="Helical" evidence="2">
    <location>
        <begin position="191"/>
        <end position="212"/>
    </location>
</feature>
<evidence type="ECO:0000256" key="2">
    <source>
        <dbReference type="SAM" id="Phobius"/>
    </source>
</evidence>
<dbReference type="PANTHER" id="PTHR28583">
    <property type="entry name" value="ACID AMIDASE"/>
    <property type="match status" value="1"/>
</dbReference>
<keyword evidence="5" id="KW-1185">Reference proteome</keyword>
<gene>
    <name evidence="4" type="ORF">FSARC_647</name>
</gene>
<dbReference type="OrthoDB" id="5273684at2759"/>
<dbReference type="Gene3D" id="3.60.60.10">
    <property type="entry name" value="Penicillin V Acylase, Chain A"/>
    <property type="match status" value="1"/>
</dbReference>
<sequence>MGGFLLTASDLPEPIPLNAEQLFYLVEKEYVKYPEITAGDLRDRNKSDGLARLVTVWQGTWFVINFVARLAQGLHVTTMELTAVSFVVILFGTAWCWKDKPSDVGTTIPISSFVTMEQIILEGGLRASQPYYQTPLDFVSRDETALNLAWQYYNELARKLLFSPFSRRVTKVPWDRNPGDIFLQMDFDLKLVGSVFILIFSAVFLTAWNFSFPTVIERDFWRVASIYMMVYGAVGALWMELAMWIFIPQDCLAQGLIPSIYEESLGEHPVRKWYHRYQVWRRSRKSKTHGFRELDSDSLAPQRPKKGVFDYLNKSHDISQGNDPYMHVRVWFLVITSILCCLTVRPQIDLFGIHIRKVAQLTFTTFDPSSYDPFYSLSTTYSFFLNIVSFVSVMEADLEIPKFVVDLSQPPETRYAHIIPHFKESVDSCDLPSLFHELLKELAGPSAGKALATAARLLLQRVYSEEESLELKGISKAINIPMYILVAFNVLLDLLLGCTSGGVRTLVSVSPLGQDTRMLHFRTLDWGMDRLRQIIVELDFVRSSGGPVVATTVTYLGYVGVLTGVRKGLSMSLNFRPYHARETSRQRFSFRWNQVMVVLGFRRSISSALRKILLDEVTEPDRQAHESQGPIDVEQDSQDASDRYVQQVLTTLSTSDSTSAYIILCQPDRVYIVEKDHRGALIRESDTFMTACNHDAKDEDDPSRLQEAAAEIAEGDDAIGMAELIGYSVDRKNHLESLWKNRVRACRRKYKQRIDVVTPPDVIGFLQDEEISNPETHYAVIMDPKDGKVIWRRLYEAVGEESSGWNTVENEN</sequence>
<evidence type="ECO:0000256" key="1">
    <source>
        <dbReference type="ARBA" id="ARBA00011891"/>
    </source>
</evidence>
<dbReference type="InterPro" id="IPR029130">
    <property type="entry name" value="Acid_ceramidase_N"/>
</dbReference>
<dbReference type="Pfam" id="PF15508">
    <property type="entry name" value="NAAA-beta"/>
    <property type="match status" value="1"/>
</dbReference>
<accession>A0A8H4UAJ5</accession>
<evidence type="ECO:0000313" key="5">
    <source>
        <dbReference type="Proteomes" id="UP000622797"/>
    </source>
</evidence>
<keyword evidence="2" id="KW-0812">Transmembrane</keyword>